<dbReference type="GO" id="GO:0009425">
    <property type="term" value="C:bacterial-type flagellum basal body"/>
    <property type="evidence" value="ECO:0007669"/>
    <property type="project" value="UniProtKB-SubCell"/>
</dbReference>
<comment type="similarity">
    <text evidence="1 2">Belongs to the flagella basal body rod proteins family.</text>
</comment>
<dbReference type="Pfam" id="PF00460">
    <property type="entry name" value="Flg_bb_rod"/>
    <property type="match status" value="1"/>
</dbReference>
<gene>
    <name evidence="5" type="ORF">CEY16_07490</name>
</gene>
<feature type="domain" description="Flagellar basal body rod protein N-terminal" evidence="3">
    <location>
        <begin position="4"/>
        <end position="34"/>
    </location>
</feature>
<accession>A0A2I0QTW8</accession>
<keyword evidence="5" id="KW-0966">Cell projection</keyword>
<dbReference type="InterPro" id="IPR020013">
    <property type="entry name" value="Flagellar_FlgE/F/G"/>
</dbReference>
<dbReference type="NCBIfam" id="TIGR03506">
    <property type="entry name" value="FlgEFG_subfam"/>
    <property type="match status" value="1"/>
</dbReference>
<keyword evidence="5" id="KW-0282">Flagellum</keyword>
<keyword evidence="5" id="KW-0969">Cilium</keyword>
<evidence type="ECO:0000313" key="5">
    <source>
        <dbReference type="EMBL" id="PKR77766.1"/>
    </source>
</evidence>
<keyword evidence="2" id="KW-0975">Bacterial flagellum</keyword>
<dbReference type="InterPro" id="IPR010930">
    <property type="entry name" value="Flg_bb/hook_C_dom"/>
</dbReference>
<dbReference type="EMBL" id="PJNH01000002">
    <property type="protein sequence ID" value="PKR77766.1"/>
    <property type="molecule type" value="Genomic_DNA"/>
</dbReference>
<dbReference type="PANTHER" id="PTHR30435:SF19">
    <property type="entry name" value="FLAGELLAR BASAL-BODY ROD PROTEIN FLGG"/>
    <property type="match status" value="1"/>
</dbReference>
<dbReference type="PANTHER" id="PTHR30435">
    <property type="entry name" value="FLAGELLAR PROTEIN"/>
    <property type="match status" value="1"/>
</dbReference>
<comment type="caution">
    <text evidence="5">The sequence shown here is derived from an EMBL/GenBank/DDBJ whole genome shotgun (WGS) entry which is preliminary data.</text>
</comment>
<evidence type="ECO:0000259" key="4">
    <source>
        <dbReference type="Pfam" id="PF06429"/>
    </source>
</evidence>
<dbReference type="SUPFAM" id="SSF117143">
    <property type="entry name" value="Flagellar hook protein flgE"/>
    <property type="match status" value="1"/>
</dbReference>
<evidence type="ECO:0000259" key="3">
    <source>
        <dbReference type="Pfam" id="PF00460"/>
    </source>
</evidence>
<dbReference type="RefSeq" id="WP_101331374.1">
    <property type="nucleotide sequence ID" value="NZ_PJNH01000002.1"/>
</dbReference>
<organism evidence="5 6">
    <name type="scientific">Halalkalibacillus sediminis</name>
    <dbReference type="NCBI Taxonomy" id="2018042"/>
    <lineage>
        <taxon>Bacteria</taxon>
        <taxon>Bacillati</taxon>
        <taxon>Bacillota</taxon>
        <taxon>Bacilli</taxon>
        <taxon>Bacillales</taxon>
        <taxon>Bacillaceae</taxon>
        <taxon>Halalkalibacillus</taxon>
    </lineage>
</organism>
<comment type="subcellular location">
    <subcellularLocation>
        <location evidence="2">Bacterial flagellum basal body</location>
    </subcellularLocation>
</comment>
<dbReference type="InterPro" id="IPR001444">
    <property type="entry name" value="Flag_bb_rod_N"/>
</dbReference>
<dbReference type="GO" id="GO:0071978">
    <property type="term" value="P:bacterial-type flagellum-dependent swarming motility"/>
    <property type="evidence" value="ECO:0007669"/>
    <property type="project" value="TreeGrafter"/>
</dbReference>
<dbReference type="InterPro" id="IPR037925">
    <property type="entry name" value="FlgE/F/G-like"/>
</dbReference>
<proteinExistence type="inferred from homology"/>
<feature type="domain" description="Flagellar basal-body/hook protein C-terminal" evidence="4">
    <location>
        <begin position="230"/>
        <end position="269"/>
    </location>
</feature>
<keyword evidence="6" id="KW-1185">Reference proteome</keyword>
<name>A0A2I0QTW8_9BACI</name>
<dbReference type="OrthoDB" id="9804559at2"/>
<evidence type="ECO:0000256" key="1">
    <source>
        <dbReference type="ARBA" id="ARBA00009677"/>
    </source>
</evidence>
<dbReference type="Proteomes" id="UP000243524">
    <property type="component" value="Unassembled WGS sequence"/>
</dbReference>
<dbReference type="AlphaFoldDB" id="A0A2I0QTW8"/>
<evidence type="ECO:0000256" key="2">
    <source>
        <dbReference type="RuleBase" id="RU362116"/>
    </source>
</evidence>
<dbReference type="Pfam" id="PF06429">
    <property type="entry name" value="Flg_bbr_C"/>
    <property type="match status" value="1"/>
</dbReference>
<sequence length="276" mass="29896">MRSMLTAATTMNQLQSRMDLQSNNLANLNTYGYKGRQSNFSSLLFQQVDNIQGNDADSPRLTPEGIRQGAGSRLAHTNMNMNVGTLQTTERELDVAIQDRNRFFVVNAQVENGETEQRFTRSGNFYLQPINGGEQSMLTTSEGNPVAGQNGPILIDEGFDGIRLTDQGGVEVTRNGQTAVEGNLQVVDIERTRGLEPVGANSYRLDLEGLGVPADELVAAVAPAEANLAPGALEASNVNFGQEMTSLIESQRAYSFNAQAIRMGDQMMGLIGSMRS</sequence>
<reference evidence="5 6" key="1">
    <citation type="submission" date="2017-06" db="EMBL/GenBank/DDBJ databases">
        <title>the draft geome sequence of Illustriluteabacillus marina B3227.</title>
        <authorList>
            <person name="He R.-H."/>
            <person name="Du Z.-J."/>
        </authorList>
    </citation>
    <scope>NUCLEOTIDE SEQUENCE [LARGE SCALE GENOMIC DNA]</scope>
    <source>
        <strain evidence="5 6">B3227</strain>
    </source>
</reference>
<protein>
    <submittedName>
        <fullName evidence="5">Flagellar hook-basal body protein</fullName>
    </submittedName>
</protein>
<evidence type="ECO:0000313" key="6">
    <source>
        <dbReference type="Proteomes" id="UP000243524"/>
    </source>
</evidence>